<evidence type="ECO:0000256" key="3">
    <source>
        <dbReference type="SAM" id="Phobius"/>
    </source>
</evidence>
<evidence type="ECO:0008006" key="6">
    <source>
        <dbReference type="Google" id="ProtNLM"/>
    </source>
</evidence>
<reference evidence="5" key="1">
    <citation type="journal article" date="2019" name="Int. J. Syst. Evol. Microbiol.">
        <title>The Global Catalogue of Microorganisms (GCM) 10K type strain sequencing project: providing services to taxonomists for standard genome sequencing and annotation.</title>
        <authorList>
            <consortium name="The Broad Institute Genomics Platform"/>
            <consortium name="The Broad Institute Genome Sequencing Center for Infectious Disease"/>
            <person name="Wu L."/>
            <person name="Ma J."/>
        </authorList>
    </citation>
    <scope>NUCLEOTIDE SEQUENCE [LARGE SCALE GENOMIC DNA]</scope>
    <source>
        <strain evidence="5">JCM 1407</strain>
    </source>
</reference>
<dbReference type="PANTHER" id="PTHR36838">
    <property type="entry name" value="AUXIN EFFLUX CARRIER FAMILY PROTEIN"/>
    <property type="match status" value="1"/>
</dbReference>
<dbReference type="PANTHER" id="PTHR36838:SF3">
    <property type="entry name" value="TRANSPORTER AUXIN EFFLUX CARRIER EC FAMILY"/>
    <property type="match status" value="1"/>
</dbReference>
<feature type="transmembrane region" description="Helical" evidence="3">
    <location>
        <begin position="257"/>
        <end position="278"/>
    </location>
</feature>
<feature type="transmembrane region" description="Helical" evidence="3">
    <location>
        <begin position="171"/>
        <end position="189"/>
    </location>
</feature>
<dbReference type="Gene3D" id="1.20.1530.20">
    <property type="match status" value="1"/>
</dbReference>
<feature type="transmembrane region" description="Helical" evidence="3">
    <location>
        <begin position="6"/>
        <end position="25"/>
    </location>
</feature>
<feature type="transmembrane region" description="Helical" evidence="3">
    <location>
        <begin position="64"/>
        <end position="86"/>
    </location>
</feature>
<accession>A0ABP3ULK1</accession>
<keyword evidence="5" id="KW-1185">Reference proteome</keyword>
<keyword evidence="3" id="KW-0472">Membrane</keyword>
<feature type="transmembrane region" description="Helical" evidence="3">
    <location>
        <begin position="125"/>
        <end position="150"/>
    </location>
</feature>
<comment type="subcellular location">
    <subcellularLocation>
        <location evidence="1">Endomembrane system</location>
        <topology evidence="1">Multi-pass membrane protein</topology>
    </subcellularLocation>
</comment>
<feature type="transmembrane region" description="Helical" evidence="3">
    <location>
        <begin position="230"/>
        <end position="251"/>
    </location>
</feature>
<keyword evidence="3" id="KW-0812">Transmembrane</keyword>
<dbReference type="InterPro" id="IPR038770">
    <property type="entry name" value="Na+/solute_symporter_sf"/>
</dbReference>
<keyword evidence="2" id="KW-0813">Transport</keyword>
<proteinExistence type="predicted"/>
<sequence length="313" mass="35103">MSFVMKIVYFVIDLIVPLYVGYLLAKNKKGNGKIYDKMLYGNIWAMVPLMGILSFWSINLSIDIIWLPIIGVIMQIIPALLGILGIKRYKEPSVQGSYIISVMLSNRKVAGSLSVFILFGEVGYAYAQFVLMLSSITVYMICFPIAQYFYRKQRGGKQNKVSLRKILINKNQLPIVGIFIGIILNMSGIKRPIILGDLFHIIIHISAWMSLIPVGYSLNFGKIKKYKGEVLRISVIKFIITPLVTFLIAKLVVSDPIMIATIVILACSPVAINAVVTAKVNKINVHLTMASFIGTMIIYLIFVYPAILLFFNH</sequence>
<evidence type="ECO:0000256" key="2">
    <source>
        <dbReference type="ARBA" id="ARBA00022448"/>
    </source>
</evidence>
<dbReference type="RefSeq" id="WP_343759520.1">
    <property type="nucleotide sequence ID" value="NZ_BAAACG010000006.1"/>
</dbReference>
<gene>
    <name evidence="4" type="ORF">GCM10008906_10330</name>
</gene>
<comment type="caution">
    <text evidence="4">The sequence shown here is derived from an EMBL/GenBank/DDBJ whole genome shotgun (WGS) entry which is preliminary data.</text>
</comment>
<feature type="transmembrane region" description="Helical" evidence="3">
    <location>
        <begin position="201"/>
        <end position="218"/>
    </location>
</feature>
<feature type="transmembrane region" description="Helical" evidence="3">
    <location>
        <begin position="290"/>
        <end position="311"/>
    </location>
</feature>
<keyword evidence="3" id="KW-1133">Transmembrane helix</keyword>
<feature type="transmembrane region" description="Helical" evidence="3">
    <location>
        <begin position="37"/>
        <end position="58"/>
    </location>
</feature>
<dbReference type="EMBL" id="BAAACG010000006">
    <property type="protein sequence ID" value="GAA0735944.1"/>
    <property type="molecule type" value="Genomic_DNA"/>
</dbReference>
<protein>
    <recommendedName>
        <fullName evidence="6">Transporter</fullName>
    </recommendedName>
</protein>
<evidence type="ECO:0000256" key="1">
    <source>
        <dbReference type="ARBA" id="ARBA00004127"/>
    </source>
</evidence>
<name>A0ABP3ULK1_9CLOT</name>
<dbReference type="Proteomes" id="UP001501510">
    <property type="component" value="Unassembled WGS sequence"/>
</dbReference>
<organism evidence="4 5">
    <name type="scientific">Clostridium oceanicum</name>
    <dbReference type="NCBI Taxonomy" id="1543"/>
    <lineage>
        <taxon>Bacteria</taxon>
        <taxon>Bacillati</taxon>
        <taxon>Bacillota</taxon>
        <taxon>Clostridia</taxon>
        <taxon>Eubacteriales</taxon>
        <taxon>Clostridiaceae</taxon>
        <taxon>Clostridium</taxon>
    </lineage>
</organism>
<evidence type="ECO:0000313" key="4">
    <source>
        <dbReference type="EMBL" id="GAA0735944.1"/>
    </source>
</evidence>
<evidence type="ECO:0000313" key="5">
    <source>
        <dbReference type="Proteomes" id="UP001501510"/>
    </source>
</evidence>
<feature type="transmembrane region" description="Helical" evidence="3">
    <location>
        <begin position="98"/>
        <end position="119"/>
    </location>
</feature>